<comment type="subcellular location">
    <subcellularLocation>
        <location evidence="6">Cytoplasm</location>
    </subcellularLocation>
</comment>
<keyword evidence="6" id="KW-0677">Repeat</keyword>
<evidence type="ECO:0000259" key="7">
    <source>
        <dbReference type="Pfam" id="PF13720"/>
    </source>
</evidence>
<evidence type="ECO:0000256" key="4">
    <source>
        <dbReference type="ARBA" id="ARBA00023098"/>
    </source>
</evidence>
<dbReference type="NCBIfam" id="NF003657">
    <property type="entry name" value="PRK05289.1"/>
    <property type="match status" value="1"/>
</dbReference>
<keyword evidence="4 6" id="KW-0443">Lipid metabolism</keyword>
<dbReference type="Pfam" id="PF00132">
    <property type="entry name" value="Hexapep"/>
    <property type="match status" value="1"/>
</dbReference>
<comment type="subunit">
    <text evidence="6">Homotrimer.</text>
</comment>
<name>A0ABS6NA19_9RHOB</name>
<evidence type="ECO:0000313" key="9">
    <source>
        <dbReference type="Proteomes" id="UP001166293"/>
    </source>
</evidence>
<evidence type="ECO:0000256" key="2">
    <source>
        <dbReference type="ARBA" id="ARBA00022556"/>
    </source>
</evidence>
<dbReference type="Pfam" id="PF13720">
    <property type="entry name" value="Acetyltransf_11"/>
    <property type="match status" value="1"/>
</dbReference>
<comment type="catalytic activity">
    <reaction evidence="6">
        <text>a (3R)-hydroxyacyl-[ACP] + UDP-N-acetyl-alpha-D-glucosamine = a UDP-3-O-[(3R)-3-hydroxyacyl]-N-acetyl-alpha-D-glucosamine + holo-[ACP]</text>
        <dbReference type="Rhea" id="RHEA:67812"/>
        <dbReference type="Rhea" id="RHEA-COMP:9685"/>
        <dbReference type="Rhea" id="RHEA-COMP:9945"/>
        <dbReference type="ChEBI" id="CHEBI:57705"/>
        <dbReference type="ChEBI" id="CHEBI:64479"/>
        <dbReference type="ChEBI" id="CHEBI:78827"/>
        <dbReference type="ChEBI" id="CHEBI:173225"/>
        <dbReference type="EC" id="2.3.1.129"/>
    </reaction>
</comment>
<dbReference type="GO" id="GO:0008780">
    <property type="term" value="F:acyl-[acyl-carrier-protein]-UDP-N-acetylglucosamine O-acyltransferase activity"/>
    <property type="evidence" value="ECO:0007669"/>
    <property type="project" value="UniProtKB-EC"/>
</dbReference>
<comment type="pathway">
    <text evidence="6">Glycolipid biosynthesis; lipid IV(A) biosynthesis; lipid IV(A) from (3R)-3-hydroxytetradecanoyl-[acyl-carrier-protein] and UDP-N-acetyl-alpha-D-glucosamine: step 1/6.</text>
</comment>
<keyword evidence="6" id="KW-0963">Cytoplasm</keyword>
<feature type="domain" description="UDP N-acetylglucosamine O-acyltransferase C-terminal" evidence="7">
    <location>
        <begin position="191"/>
        <end position="270"/>
    </location>
</feature>
<keyword evidence="3 6" id="KW-0808">Transferase</keyword>
<dbReference type="InterPro" id="IPR001451">
    <property type="entry name" value="Hexapep"/>
</dbReference>
<evidence type="ECO:0000256" key="3">
    <source>
        <dbReference type="ARBA" id="ARBA00022679"/>
    </source>
</evidence>
<keyword evidence="9" id="KW-1185">Reference proteome</keyword>
<gene>
    <name evidence="6 8" type="primary">lpxA</name>
    <name evidence="8" type="ORF">KUH32_13880</name>
</gene>
<dbReference type="InterPro" id="IPR029098">
    <property type="entry name" value="Acetyltransf_C"/>
</dbReference>
<dbReference type="EC" id="2.3.1.129" evidence="6"/>
<keyword evidence="2 6" id="KW-0441">Lipid A biosynthesis</keyword>
<dbReference type="HAMAP" id="MF_00387">
    <property type="entry name" value="LpxA"/>
    <property type="match status" value="1"/>
</dbReference>
<accession>A0ABS6NA19</accession>
<evidence type="ECO:0000256" key="5">
    <source>
        <dbReference type="ARBA" id="ARBA00023315"/>
    </source>
</evidence>
<dbReference type="InterPro" id="IPR018357">
    <property type="entry name" value="Hexapep_transf_CS"/>
</dbReference>
<dbReference type="PROSITE" id="PS00101">
    <property type="entry name" value="HEXAPEP_TRANSFERASES"/>
    <property type="match status" value="1"/>
</dbReference>
<dbReference type="PIRSF" id="PIRSF000456">
    <property type="entry name" value="UDP-GlcNAc_acltr"/>
    <property type="match status" value="1"/>
</dbReference>
<comment type="similarity">
    <text evidence="6">Belongs to the transferase hexapeptide repeat family. LpxA subfamily.</text>
</comment>
<reference evidence="8" key="1">
    <citation type="submission" date="2021-06" db="EMBL/GenBank/DDBJ databases">
        <title>Thalassococcus sp. CAU 1522 isolated from sea sand, Republic of Korea.</title>
        <authorList>
            <person name="Kim W."/>
        </authorList>
    </citation>
    <scope>NUCLEOTIDE SEQUENCE</scope>
    <source>
        <strain evidence="8">CAU 1522</strain>
    </source>
</reference>
<dbReference type="RefSeq" id="WP_217779202.1">
    <property type="nucleotide sequence ID" value="NZ_JAHRWL010000002.1"/>
</dbReference>
<dbReference type="PANTHER" id="PTHR43480:SF1">
    <property type="entry name" value="ACYL-[ACYL-CARRIER-PROTEIN]--UDP-N-ACETYLGLUCOSAMINE O-ACYLTRANSFERASE, MITOCHONDRIAL-RELATED"/>
    <property type="match status" value="1"/>
</dbReference>
<evidence type="ECO:0000256" key="6">
    <source>
        <dbReference type="HAMAP-Rule" id="MF_00387"/>
    </source>
</evidence>
<sequence length="275" mass="29049">MRSRIHRDDGPAVLSDAVIHPSAVVEDGARIGAGCVIGPFCHVGPDVVLGDRVTLKSHVVVTGLTEIGEDSVVFPFAVIGEIPQDLKFKGEKTRLQIGKRNRIREHVTMNTGTEGGGGVTRVGDDGLFMAGCHVAHDAQVGDRVILVNNSALAGHCVIEDDVIVGGLSGVHQWVRIGRGAIIGAVTMVTNDVIPYGLVQAPRGELHGLNLVGLKRKGVARADITALRAAFQMLAQGEGAFVDRAKRLGGETDSAYVREIVDFILGDSDRSFLTPG</sequence>
<dbReference type="PANTHER" id="PTHR43480">
    <property type="entry name" value="ACYL-[ACYL-CARRIER-PROTEIN]--UDP-N-ACETYLGLUCOSAMINE O-ACYLTRANSFERASE"/>
    <property type="match status" value="1"/>
</dbReference>
<organism evidence="8 9">
    <name type="scientific">Thalassococcus arenae</name>
    <dbReference type="NCBI Taxonomy" id="2851652"/>
    <lineage>
        <taxon>Bacteria</taxon>
        <taxon>Pseudomonadati</taxon>
        <taxon>Pseudomonadota</taxon>
        <taxon>Alphaproteobacteria</taxon>
        <taxon>Rhodobacterales</taxon>
        <taxon>Roseobacteraceae</taxon>
        <taxon>Thalassococcus</taxon>
    </lineage>
</organism>
<evidence type="ECO:0000313" key="8">
    <source>
        <dbReference type="EMBL" id="MBV2360852.1"/>
    </source>
</evidence>
<dbReference type="InterPro" id="IPR010137">
    <property type="entry name" value="Lipid_A_LpxA"/>
</dbReference>
<proteinExistence type="inferred from homology"/>
<keyword evidence="5 6" id="KW-0012">Acyltransferase</keyword>
<keyword evidence="1 6" id="KW-0444">Lipid biosynthesis</keyword>
<comment type="caution">
    <text evidence="8">The sequence shown here is derived from an EMBL/GenBank/DDBJ whole genome shotgun (WGS) entry which is preliminary data.</text>
</comment>
<dbReference type="EMBL" id="JAHRWL010000002">
    <property type="protein sequence ID" value="MBV2360852.1"/>
    <property type="molecule type" value="Genomic_DNA"/>
</dbReference>
<comment type="function">
    <text evidence="6">Involved in the biosynthesis of lipid A, a phosphorylated glycolipid that anchors the lipopolysaccharide to the outer membrane of the cell.</text>
</comment>
<protein>
    <recommendedName>
        <fullName evidence="6">Acyl-[acyl-carrier-protein]--UDP-N-acetylglucosamine O-acyltransferase</fullName>
        <shortName evidence="6">UDP-N-acetylglucosamine acyltransferase</shortName>
        <ecNumber evidence="6">2.3.1.129</ecNumber>
    </recommendedName>
</protein>
<dbReference type="NCBIfam" id="TIGR01852">
    <property type="entry name" value="lipid_A_lpxA"/>
    <property type="match status" value="1"/>
</dbReference>
<dbReference type="CDD" id="cd03351">
    <property type="entry name" value="LbH_UDP-GlcNAc_AT"/>
    <property type="match status" value="1"/>
</dbReference>
<dbReference type="Proteomes" id="UP001166293">
    <property type="component" value="Unassembled WGS sequence"/>
</dbReference>
<evidence type="ECO:0000256" key="1">
    <source>
        <dbReference type="ARBA" id="ARBA00022516"/>
    </source>
</evidence>